<keyword evidence="6 8" id="KW-0408">Iron</keyword>
<dbReference type="STRING" id="1305731.GCA_000934705_02005"/>
<dbReference type="InterPro" id="IPR017896">
    <property type="entry name" value="4Fe4S_Fe-S-bd"/>
</dbReference>
<dbReference type="SUPFAM" id="SSF54862">
    <property type="entry name" value="4Fe-4S ferredoxins"/>
    <property type="match status" value="1"/>
</dbReference>
<dbReference type="Proteomes" id="UP000050416">
    <property type="component" value="Unassembled WGS sequence"/>
</dbReference>
<keyword evidence="1" id="KW-0813">Transport</keyword>
<dbReference type="HAMAP" id="MF_02201">
    <property type="entry name" value="NapF"/>
    <property type="match status" value="1"/>
</dbReference>
<proteinExistence type="inferred from homology"/>
<feature type="domain" description="4Fe-4S ferredoxin-type" evidence="10">
    <location>
        <begin position="25"/>
        <end position="54"/>
    </location>
</feature>
<keyword evidence="3 8" id="KW-0479">Metal-binding</keyword>
<comment type="subcellular location">
    <subcellularLocation>
        <location evidence="8">Cytoplasm</location>
    </subcellularLocation>
</comment>
<evidence type="ECO:0000256" key="5">
    <source>
        <dbReference type="ARBA" id="ARBA00022982"/>
    </source>
</evidence>
<evidence type="ECO:0000313" key="12">
    <source>
        <dbReference type="Proteomes" id="UP000050416"/>
    </source>
</evidence>
<feature type="binding site" evidence="8">
    <location>
        <position position="143"/>
    </location>
    <ligand>
        <name>[4Fe-4S] cluster</name>
        <dbReference type="ChEBI" id="CHEBI:49883"/>
        <label>3</label>
    </ligand>
</feature>
<dbReference type="Gene3D" id="3.30.70.20">
    <property type="match status" value="2"/>
</dbReference>
<feature type="binding site" evidence="8">
    <location>
        <position position="72"/>
    </location>
    <ligand>
        <name>[4Fe-4S] cluster</name>
        <dbReference type="ChEBI" id="CHEBI:49883"/>
        <label>2</label>
    </ligand>
</feature>
<feature type="binding site" evidence="8">
    <location>
        <position position="40"/>
    </location>
    <ligand>
        <name>[4Fe-4S] cluster</name>
        <dbReference type="ChEBI" id="CHEBI:49883"/>
        <label>1</label>
    </ligand>
</feature>
<evidence type="ECO:0000256" key="3">
    <source>
        <dbReference type="ARBA" id="ARBA00022723"/>
    </source>
</evidence>
<feature type="domain" description="4Fe-4S ferredoxin-type" evidence="10">
    <location>
        <begin position="128"/>
        <end position="157"/>
    </location>
</feature>
<dbReference type="PROSITE" id="PS00198">
    <property type="entry name" value="4FE4S_FER_1"/>
    <property type="match status" value="2"/>
</dbReference>
<feature type="binding site" evidence="8">
    <location>
        <position position="66"/>
    </location>
    <ligand>
        <name>[4Fe-4S] cluster</name>
        <dbReference type="ChEBI" id="CHEBI:49883"/>
        <label>2</label>
    </ligand>
</feature>
<feature type="domain" description="4Fe-4S ferredoxin-type" evidence="10">
    <location>
        <begin position="57"/>
        <end position="86"/>
    </location>
</feature>
<feature type="binding site" evidence="8">
    <location>
        <position position="76"/>
    </location>
    <ligand>
        <name>[4Fe-4S] cluster</name>
        <dbReference type="ChEBI" id="CHEBI:49883"/>
        <label>2</label>
    </ligand>
</feature>
<feature type="binding site" evidence="8">
    <location>
        <position position="137"/>
    </location>
    <ligand>
        <name>[4Fe-4S] cluster</name>
        <dbReference type="ChEBI" id="CHEBI:49883"/>
        <label>3</label>
    </ligand>
</feature>
<comment type="function">
    <text evidence="8">Could be involved in the maturation of NapA, the catalytic subunit of the periplasmic nitrate reductase, before its export into the periplasm.</text>
</comment>
<evidence type="ECO:0000256" key="4">
    <source>
        <dbReference type="ARBA" id="ARBA00022737"/>
    </source>
</evidence>
<dbReference type="PATRIC" id="fig|1305731.5.peg.1116"/>
<dbReference type="PANTHER" id="PTHR43687">
    <property type="entry name" value="ADENYLYLSULFATE REDUCTASE, BETA SUBUNIT"/>
    <property type="match status" value="1"/>
</dbReference>
<comment type="similarity">
    <text evidence="8">Belongs to the NapF family.</text>
</comment>
<comment type="subunit">
    <text evidence="8">Interacts with the cytoplasmic NapA precursor.</text>
</comment>
<dbReference type="InterPro" id="IPR004496">
    <property type="entry name" value="NapF"/>
</dbReference>
<dbReference type="EMBL" id="LJZQ01000022">
    <property type="protein sequence ID" value="KPQ27840.1"/>
    <property type="molecule type" value="Genomic_DNA"/>
</dbReference>
<comment type="cofactor">
    <cofactor evidence="8">
        <name>[4Fe-4S] cluster</name>
        <dbReference type="ChEBI" id="CHEBI:49883"/>
    </cofactor>
</comment>
<evidence type="ECO:0000256" key="2">
    <source>
        <dbReference type="ARBA" id="ARBA00022485"/>
    </source>
</evidence>
<dbReference type="PANTHER" id="PTHR43687:SF6">
    <property type="entry name" value="L-ASPARTATE SEMIALDEHYDE SULFURTRANSFERASE IRON-SULFUR SUBUNIT"/>
    <property type="match status" value="1"/>
</dbReference>
<name>A0A0P8BHP3_9GAMM</name>
<dbReference type="PROSITE" id="PS51379">
    <property type="entry name" value="4FE4S_FER_2"/>
    <property type="match status" value="3"/>
</dbReference>
<feature type="binding site" evidence="8">
    <location>
        <position position="147"/>
    </location>
    <ligand>
        <name>[4Fe-4S] cluster</name>
        <dbReference type="ChEBI" id="CHEBI:49883"/>
        <label>3</label>
    </ligand>
</feature>
<dbReference type="InterPro" id="IPR017900">
    <property type="entry name" value="4Fe4S_Fe_S_CS"/>
</dbReference>
<evidence type="ECO:0000256" key="9">
    <source>
        <dbReference type="SAM" id="MobiDB-lite"/>
    </source>
</evidence>
<evidence type="ECO:0000256" key="6">
    <source>
        <dbReference type="ARBA" id="ARBA00023004"/>
    </source>
</evidence>
<protein>
    <recommendedName>
        <fullName evidence="8">Ferredoxin-type protein NapF</fullName>
    </recommendedName>
</protein>
<feature type="region of interest" description="Disordered" evidence="9">
    <location>
        <begin position="1"/>
        <end position="22"/>
    </location>
</feature>
<dbReference type="AlphaFoldDB" id="A0A0P8BHP3"/>
<comment type="caution">
    <text evidence="11">The sequence shown here is derived from an EMBL/GenBank/DDBJ whole genome shotgun (WGS) entry which is preliminary data.</text>
</comment>
<keyword evidence="7 8" id="KW-0411">Iron-sulfur</keyword>
<evidence type="ECO:0000256" key="8">
    <source>
        <dbReference type="HAMAP-Rule" id="MF_02201"/>
    </source>
</evidence>
<dbReference type="GO" id="GO:0046872">
    <property type="term" value="F:metal ion binding"/>
    <property type="evidence" value="ECO:0007669"/>
    <property type="project" value="UniProtKB-KW"/>
</dbReference>
<dbReference type="InterPro" id="IPR050572">
    <property type="entry name" value="Fe-S_Ferredoxin"/>
</dbReference>
<evidence type="ECO:0000313" key="11">
    <source>
        <dbReference type="EMBL" id="KPQ27840.1"/>
    </source>
</evidence>
<gene>
    <name evidence="8 11" type="primary">napF</name>
    <name evidence="11" type="ORF">HLUCCX14_13200</name>
</gene>
<dbReference type="GO" id="GO:0005737">
    <property type="term" value="C:cytoplasm"/>
    <property type="evidence" value="ECO:0007669"/>
    <property type="project" value="UniProtKB-SubCell"/>
</dbReference>
<keyword evidence="5" id="KW-0249">Electron transport</keyword>
<feature type="binding site" evidence="8">
    <location>
        <position position="34"/>
    </location>
    <ligand>
        <name>[4Fe-4S] cluster</name>
        <dbReference type="ChEBI" id="CHEBI:49883"/>
        <label>1</label>
    </ligand>
</feature>
<keyword evidence="8" id="KW-0963">Cytoplasm</keyword>
<evidence type="ECO:0000259" key="10">
    <source>
        <dbReference type="PROSITE" id="PS51379"/>
    </source>
</evidence>
<reference evidence="11 12" key="1">
    <citation type="submission" date="2015-09" db="EMBL/GenBank/DDBJ databases">
        <title>Identification and resolution of microdiversity through metagenomic sequencing of parallel consortia.</title>
        <authorList>
            <person name="Nelson W.C."/>
            <person name="Romine M.F."/>
            <person name="Lindemann S.R."/>
        </authorList>
    </citation>
    <scope>NUCLEOTIDE SEQUENCE [LARGE SCALE GENOMIC DNA]</scope>
    <source>
        <strain evidence="11">HL-55</strain>
    </source>
</reference>
<organism evidence="11 12">
    <name type="scientific">Marinobacter excellens HL-55</name>
    <dbReference type="NCBI Taxonomy" id="1305731"/>
    <lineage>
        <taxon>Bacteria</taxon>
        <taxon>Pseudomonadati</taxon>
        <taxon>Pseudomonadota</taxon>
        <taxon>Gammaproteobacteria</taxon>
        <taxon>Pseudomonadales</taxon>
        <taxon>Marinobacteraceae</taxon>
        <taxon>Marinobacter</taxon>
    </lineage>
</organism>
<feature type="binding site" evidence="8">
    <location>
        <position position="140"/>
    </location>
    <ligand>
        <name>[4Fe-4S] cluster</name>
        <dbReference type="ChEBI" id="CHEBI:49883"/>
        <label>3</label>
    </ligand>
</feature>
<dbReference type="GO" id="GO:0051539">
    <property type="term" value="F:4 iron, 4 sulfur cluster binding"/>
    <property type="evidence" value="ECO:0007669"/>
    <property type="project" value="UniProtKB-UniRule"/>
</dbReference>
<evidence type="ECO:0000256" key="7">
    <source>
        <dbReference type="ARBA" id="ARBA00023014"/>
    </source>
</evidence>
<dbReference type="OrthoDB" id="9808559at2"/>
<dbReference type="NCBIfam" id="TIGR00402">
    <property type="entry name" value="napF"/>
    <property type="match status" value="1"/>
</dbReference>
<accession>A0A0P8BHP3</accession>
<feature type="binding site" evidence="8">
    <location>
        <position position="37"/>
    </location>
    <ligand>
        <name>[4Fe-4S] cluster</name>
        <dbReference type="ChEBI" id="CHEBI:49883"/>
        <label>1</label>
    </ligand>
</feature>
<keyword evidence="4 8" id="KW-0677">Repeat</keyword>
<feature type="binding site" evidence="8">
    <location>
        <position position="44"/>
    </location>
    <ligand>
        <name>[4Fe-4S] cluster</name>
        <dbReference type="ChEBI" id="CHEBI:49883"/>
        <label>1</label>
    </ligand>
</feature>
<feature type="binding site" evidence="8">
    <location>
        <position position="69"/>
    </location>
    <ligand>
        <name>[4Fe-4S] cluster</name>
        <dbReference type="ChEBI" id="CHEBI:49883"/>
        <label>2</label>
    </ligand>
</feature>
<dbReference type="CDD" id="cd10564">
    <property type="entry name" value="NapF_like"/>
    <property type="match status" value="1"/>
</dbReference>
<evidence type="ECO:0000256" key="1">
    <source>
        <dbReference type="ARBA" id="ARBA00022448"/>
    </source>
</evidence>
<dbReference type="Pfam" id="PF12838">
    <property type="entry name" value="Fer4_7"/>
    <property type="match status" value="2"/>
</dbReference>
<keyword evidence="2 8" id="KW-0004">4Fe-4S</keyword>
<sequence>MPVSQNRRSFLRGGRPSASEWRPPWTTASITDVCTRCDRCVEACPENILFRGDGGFPQIRFTGEGCTLCGECAKACPEPVFDLTREAFPWRAVIRDHCLAKANIHCSTCRDACETSAIRFPPKLGHVAVPEVTLEDCTGCGACVAVCPEDAISLEAPQTESPSYA</sequence>